<organism evidence="2 3">
    <name type="scientific">Holothuria leucospilota</name>
    <name type="common">Black long sea cucumber</name>
    <name type="synonym">Mertensiothuria leucospilota</name>
    <dbReference type="NCBI Taxonomy" id="206669"/>
    <lineage>
        <taxon>Eukaryota</taxon>
        <taxon>Metazoa</taxon>
        <taxon>Echinodermata</taxon>
        <taxon>Eleutherozoa</taxon>
        <taxon>Echinozoa</taxon>
        <taxon>Holothuroidea</taxon>
        <taxon>Aspidochirotacea</taxon>
        <taxon>Aspidochirotida</taxon>
        <taxon>Holothuriidae</taxon>
        <taxon>Holothuria</taxon>
    </lineage>
</organism>
<proteinExistence type="predicted"/>
<dbReference type="PROSITE" id="PS51257">
    <property type="entry name" value="PROKAR_LIPOPROTEIN"/>
    <property type="match status" value="1"/>
</dbReference>
<dbReference type="AlphaFoldDB" id="A0A9Q0YIG8"/>
<comment type="caution">
    <text evidence="2">The sequence shown here is derived from an EMBL/GenBank/DDBJ whole genome shotgun (WGS) entry which is preliminary data.</text>
</comment>
<feature type="signal peptide" evidence="1">
    <location>
        <begin position="1"/>
        <end position="24"/>
    </location>
</feature>
<evidence type="ECO:0000313" key="2">
    <source>
        <dbReference type="EMBL" id="KAJ8021164.1"/>
    </source>
</evidence>
<name>A0A9Q0YIG8_HOLLE</name>
<accession>A0A9Q0YIG8</accession>
<keyword evidence="1" id="KW-0732">Signal</keyword>
<gene>
    <name evidence="2" type="ORF">HOLleu_40954</name>
</gene>
<keyword evidence="3" id="KW-1185">Reference proteome</keyword>
<evidence type="ECO:0000313" key="3">
    <source>
        <dbReference type="Proteomes" id="UP001152320"/>
    </source>
</evidence>
<dbReference type="Proteomes" id="UP001152320">
    <property type="component" value="Chromosome 22"/>
</dbReference>
<dbReference type="EMBL" id="JAIZAY010000022">
    <property type="protein sequence ID" value="KAJ8021164.1"/>
    <property type="molecule type" value="Genomic_DNA"/>
</dbReference>
<protein>
    <submittedName>
        <fullName evidence="2">Uncharacterized protein</fullName>
    </submittedName>
</protein>
<reference evidence="2" key="1">
    <citation type="submission" date="2021-10" db="EMBL/GenBank/DDBJ databases">
        <title>Tropical sea cucumber genome reveals ecological adaptation and Cuvierian tubules defense mechanism.</title>
        <authorList>
            <person name="Chen T."/>
        </authorList>
    </citation>
    <scope>NUCLEOTIDE SEQUENCE</scope>
    <source>
        <strain evidence="2">Nanhai2018</strain>
        <tissue evidence="2">Muscle</tissue>
    </source>
</reference>
<feature type="chain" id="PRO_5040239915" evidence="1">
    <location>
        <begin position="25"/>
        <end position="182"/>
    </location>
</feature>
<evidence type="ECO:0000256" key="1">
    <source>
        <dbReference type="SAM" id="SignalP"/>
    </source>
</evidence>
<sequence length="182" mass="20052">MFFLFSRVLLLVVGICACCCFGQGNVEGNNVVAALEEEKEGFQETAENDFERDQIRSELAVPIFGDTTEMDIISAILSFLQPSNSSEVDENSVVPTPVGGAQPPQPSEACTKDVEKFVEDLLASKEYALRMRTAYASIPYLDGIAFTYRLKYDGIYELCDGIKAANNGTPFNGQFCQLYIPE</sequence>